<dbReference type="PANTHER" id="PTHR42921:SF1">
    <property type="entry name" value="ACETOACETYL-COA SYNTHETASE"/>
    <property type="match status" value="1"/>
</dbReference>
<reference evidence="8" key="1">
    <citation type="journal article" date="2017" name="Nat. Microbiol.">
        <title>Global analysis of biosynthetic gene clusters reveals vast potential of secondary metabolite production in Penicillium species.</title>
        <authorList>
            <person name="Nielsen J.C."/>
            <person name="Grijseels S."/>
            <person name="Prigent S."/>
            <person name="Ji B."/>
            <person name="Dainat J."/>
            <person name="Nielsen K.F."/>
            <person name="Frisvad J.C."/>
            <person name="Workman M."/>
            <person name="Nielsen J."/>
        </authorList>
    </citation>
    <scope>NUCLEOTIDE SEQUENCE [LARGE SCALE GENOMIC DNA]</scope>
    <source>
        <strain evidence="8">IBT 11843</strain>
    </source>
</reference>
<dbReference type="PANTHER" id="PTHR42921">
    <property type="entry name" value="ACETOACETYL-COA SYNTHETASE"/>
    <property type="match status" value="1"/>
</dbReference>
<comment type="caution">
    <text evidence="7">The sequence shown here is derived from an EMBL/GenBank/DDBJ whole genome shotgun (WGS) entry which is preliminary data.</text>
</comment>
<keyword evidence="8" id="KW-1185">Reference proteome</keyword>
<dbReference type="GO" id="GO:0030729">
    <property type="term" value="F:acetoacetate-CoA ligase activity"/>
    <property type="evidence" value="ECO:0007669"/>
    <property type="project" value="InterPro"/>
</dbReference>
<evidence type="ECO:0000256" key="2">
    <source>
        <dbReference type="ARBA" id="ARBA00022598"/>
    </source>
</evidence>
<keyword evidence="4" id="KW-0067">ATP-binding</keyword>
<dbReference type="OrthoDB" id="10253869at2759"/>
<dbReference type="NCBIfam" id="NF002937">
    <property type="entry name" value="PRK03584.1"/>
    <property type="match status" value="1"/>
</dbReference>
<sequence length="692" mass="76567">MPHIDEVVSMEVTELWRPSSPEKTQIYDFMDKVNKKHGLSMNDYHSLWKWSVSEPAKFWEEIWHYTHIIAHEPYTQVLESDKVLFPRPAFFEGSTLNFAENLLYPASAPDENSIAVIGATEADREFISWKELRERVRKCANALKEAGLETGDRVAGFAGNHANTVVAMLAAASIGAFWTGVSPDTGVHAVLERLKQIEPKILFADNASLYNGKVHGSQAKVCEIVKELPNLESLVLFETAKFLDFDLEELRPASGKAVTYTSFQNGLRDQAAPLKFASLRPDHPVYILYSSGTTGAPKPIVHGSLGTLLQHKKEHVLHCEIRPGDRLFYFTTTTWMMWHWLVSGLASGATIVLYDGSPFRPFDAEGGNGEMAMPRLIDELQITHFGTSAKYLSMLEQAALNPRKHAYRPVSLKTLRAIFSTGSPLAPSTFEYIYSSIHPDIMLGSITGGTDILSLFCSGCPILPVYKGEIQCRSLGMDVSVFDYAGNDISASGEPGDLVCTTPFPAQPVMFWPPGPTGLEKYRKSYFDVFGPSVWHHGDFVRLNPQTGGVVMLGRSDGVLKPSGVRFGSAEIYNILLKHFADEVEDSLCVGRRREGIDTDETVVLFMKLTPSTSSNIADLSTRVRAIVRRELSPRHVPGIIDACPEIPVTSNGKKVENAVKQILCGLNIKIGASVANASCLDWYRNWASEHP</sequence>
<dbReference type="GO" id="GO:0006629">
    <property type="term" value="P:lipid metabolic process"/>
    <property type="evidence" value="ECO:0007669"/>
    <property type="project" value="InterPro"/>
</dbReference>
<dbReference type="PROSITE" id="PS00455">
    <property type="entry name" value="AMP_BINDING"/>
    <property type="match status" value="1"/>
</dbReference>
<gene>
    <name evidence="7" type="ORF">PENDEC_c001G03276</name>
</gene>
<proteinExistence type="inferred from homology"/>
<dbReference type="Gene3D" id="3.30.300.30">
    <property type="match status" value="1"/>
</dbReference>
<evidence type="ECO:0008006" key="9">
    <source>
        <dbReference type="Google" id="ProtNLM"/>
    </source>
</evidence>
<protein>
    <recommendedName>
        <fullName evidence="9">AMP-dependent synthetase/ligase domain-containing protein</fullName>
    </recommendedName>
</protein>
<dbReference type="STRING" id="69771.A0A1V6PNI2"/>
<feature type="domain" description="AMP-dependent synthetase/ligase" evidence="5">
    <location>
        <begin position="112"/>
        <end position="503"/>
    </location>
</feature>
<keyword evidence="3" id="KW-0547">Nucleotide-binding</keyword>
<organism evidence="7 8">
    <name type="scientific">Penicillium decumbens</name>
    <dbReference type="NCBI Taxonomy" id="69771"/>
    <lineage>
        <taxon>Eukaryota</taxon>
        <taxon>Fungi</taxon>
        <taxon>Dikarya</taxon>
        <taxon>Ascomycota</taxon>
        <taxon>Pezizomycotina</taxon>
        <taxon>Eurotiomycetes</taxon>
        <taxon>Eurotiomycetidae</taxon>
        <taxon>Eurotiales</taxon>
        <taxon>Aspergillaceae</taxon>
        <taxon>Penicillium</taxon>
    </lineage>
</organism>
<dbReference type="NCBIfam" id="TIGR01217">
    <property type="entry name" value="ac_ac_CoA_syn"/>
    <property type="match status" value="1"/>
</dbReference>
<keyword evidence="2" id="KW-0436">Ligase</keyword>
<dbReference type="CDD" id="cd05943">
    <property type="entry name" value="AACS"/>
    <property type="match status" value="1"/>
</dbReference>
<dbReference type="Pfam" id="PF16177">
    <property type="entry name" value="ACAS_N"/>
    <property type="match status" value="1"/>
</dbReference>
<evidence type="ECO:0000256" key="1">
    <source>
        <dbReference type="ARBA" id="ARBA00006432"/>
    </source>
</evidence>
<evidence type="ECO:0000313" key="8">
    <source>
        <dbReference type="Proteomes" id="UP000191522"/>
    </source>
</evidence>
<dbReference type="AlphaFoldDB" id="A0A1V6PNI2"/>
<dbReference type="Pfam" id="PF00501">
    <property type="entry name" value="AMP-binding"/>
    <property type="match status" value="1"/>
</dbReference>
<dbReference type="InterPro" id="IPR000873">
    <property type="entry name" value="AMP-dep_synth/lig_dom"/>
</dbReference>
<dbReference type="InterPro" id="IPR020845">
    <property type="entry name" value="AMP-binding_CS"/>
</dbReference>
<evidence type="ECO:0000259" key="6">
    <source>
        <dbReference type="Pfam" id="PF16177"/>
    </source>
</evidence>
<feature type="domain" description="Acetyl-coenzyme A synthetase N-terminal" evidence="6">
    <location>
        <begin position="44"/>
        <end position="101"/>
    </location>
</feature>
<dbReference type="InterPro" id="IPR005914">
    <property type="entry name" value="Acac_CoA_synth"/>
</dbReference>
<dbReference type="OMA" id="MPNTWQT"/>
<dbReference type="GO" id="GO:0005524">
    <property type="term" value="F:ATP binding"/>
    <property type="evidence" value="ECO:0007669"/>
    <property type="project" value="UniProtKB-KW"/>
</dbReference>
<dbReference type="InterPro" id="IPR042099">
    <property type="entry name" value="ANL_N_sf"/>
</dbReference>
<evidence type="ECO:0000256" key="3">
    <source>
        <dbReference type="ARBA" id="ARBA00022741"/>
    </source>
</evidence>
<dbReference type="SUPFAM" id="SSF56801">
    <property type="entry name" value="Acetyl-CoA synthetase-like"/>
    <property type="match status" value="1"/>
</dbReference>
<name>A0A1V6PNI2_PENDC</name>
<comment type="similarity">
    <text evidence="1">Belongs to the ATP-dependent AMP-binding enzyme family.</text>
</comment>
<accession>A0A1V6PNI2</accession>
<evidence type="ECO:0000259" key="5">
    <source>
        <dbReference type="Pfam" id="PF00501"/>
    </source>
</evidence>
<dbReference type="Gene3D" id="3.40.50.12780">
    <property type="entry name" value="N-terminal domain of ligase-like"/>
    <property type="match status" value="1"/>
</dbReference>
<dbReference type="EMBL" id="MDYL01000001">
    <property type="protein sequence ID" value="OQD78463.1"/>
    <property type="molecule type" value="Genomic_DNA"/>
</dbReference>
<dbReference type="InterPro" id="IPR032387">
    <property type="entry name" value="ACAS_N"/>
</dbReference>
<dbReference type="Proteomes" id="UP000191522">
    <property type="component" value="Unassembled WGS sequence"/>
</dbReference>
<evidence type="ECO:0000313" key="7">
    <source>
        <dbReference type="EMBL" id="OQD78463.1"/>
    </source>
</evidence>
<dbReference type="InterPro" id="IPR045851">
    <property type="entry name" value="AMP-bd_C_sf"/>
</dbReference>
<evidence type="ECO:0000256" key="4">
    <source>
        <dbReference type="ARBA" id="ARBA00022840"/>
    </source>
</evidence>